<evidence type="ECO:0000259" key="4">
    <source>
        <dbReference type="Pfam" id="PF13426"/>
    </source>
</evidence>
<dbReference type="EMBL" id="CP134537">
    <property type="protein sequence ID" value="WNH10820.1"/>
    <property type="molecule type" value="Genomic_DNA"/>
</dbReference>
<keyword evidence="2" id="KW-0288">FMN</keyword>
<keyword evidence="3" id="KW-0157">Chromophore</keyword>
<dbReference type="RefSeq" id="WP_415867047.1">
    <property type="nucleotide sequence ID" value="NZ_CP134537.1"/>
</dbReference>
<dbReference type="NCBIfam" id="TIGR00229">
    <property type="entry name" value="sensory_box"/>
    <property type="match status" value="1"/>
</dbReference>
<evidence type="ECO:0000313" key="6">
    <source>
        <dbReference type="Proteomes" id="UP001302806"/>
    </source>
</evidence>
<dbReference type="Proteomes" id="UP001302806">
    <property type="component" value="Chromosome"/>
</dbReference>
<dbReference type="InterPro" id="IPR035965">
    <property type="entry name" value="PAS-like_dom_sf"/>
</dbReference>
<proteinExistence type="predicted"/>
<sequence length="188" mass="22116">MKNNLADMMCLDIYLSSLTNEEYEKIKHKIGTPKSKPMPLLSWDIYMEGFQKRIIEAKKEMELKQVLSLSKKFNWKNDLNMVFSKNNYEALIITDKHQNIIWVNDGFTSMTGYSRKFAINKTPKFLQGEKTSFETKSRISTKIANNKPFKEIIVNYKKDRTIYNCEVKIIPLHNESTTHFIAFEKEVV</sequence>
<feature type="domain" description="PAS" evidence="4">
    <location>
        <begin position="90"/>
        <end position="180"/>
    </location>
</feature>
<dbReference type="Gene3D" id="3.30.450.20">
    <property type="entry name" value="PAS domain"/>
    <property type="match status" value="1"/>
</dbReference>
<dbReference type="Pfam" id="PF13426">
    <property type="entry name" value="PAS_9"/>
    <property type="match status" value="1"/>
</dbReference>
<dbReference type="PANTHER" id="PTHR47429">
    <property type="entry name" value="PROTEIN TWIN LOV 1"/>
    <property type="match status" value="1"/>
</dbReference>
<dbReference type="SUPFAM" id="SSF55785">
    <property type="entry name" value="PYP-like sensor domain (PAS domain)"/>
    <property type="match status" value="1"/>
</dbReference>
<organism evidence="5 6">
    <name type="scientific">Thalassobellus suaedae</name>
    <dbReference type="NCBI Taxonomy" id="3074124"/>
    <lineage>
        <taxon>Bacteria</taxon>
        <taxon>Pseudomonadati</taxon>
        <taxon>Bacteroidota</taxon>
        <taxon>Flavobacteriia</taxon>
        <taxon>Flavobacteriales</taxon>
        <taxon>Flavobacteriaceae</taxon>
        <taxon>Thalassobellus</taxon>
    </lineage>
</organism>
<dbReference type="InterPro" id="IPR000014">
    <property type="entry name" value="PAS"/>
</dbReference>
<evidence type="ECO:0000256" key="1">
    <source>
        <dbReference type="ARBA" id="ARBA00022630"/>
    </source>
</evidence>
<keyword evidence="1" id="KW-0285">Flavoprotein</keyword>
<dbReference type="CDD" id="cd00130">
    <property type="entry name" value="PAS"/>
    <property type="match status" value="1"/>
</dbReference>
<evidence type="ECO:0000256" key="2">
    <source>
        <dbReference type="ARBA" id="ARBA00022643"/>
    </source>
</evidence>
<dbReference type="PANTHER" id="PTHR47429:SF2">
    <property type="entry name" value="PROTEIN TWIN LOV 1"/>
    <property type="match status" value="1"/>
</dbReference>
<name>A0ABY9XYL1_9FLAO</name>
<evidence type="ECO:0000256" key="3">
    <source>
        <dbReference type="ARBA" id="ARBA00022991"/>
    </source>
</evidence>
<accession>A0ABY9XYL1</accession>
<gene>
    <name evidence="5" type="ORF">RHP51_09365</name>
</gene>
<protein>
    <submittedName>
        <fullName evidence="5">PAS domain-containing protein</fullName>
    </submittedName>
</protein>
<reference evidence="5 6" key="1">
    <citation type="submission" date="2023-09" db="EMBL/GenBank/DDBJ databases">
        <title>Thalassobella suaedae gen. nov., sp. nov., a marine bacterium of the family Flavobacteriaceae isolated from a halophyte Suaeda japonica.</title>
        <authorList>
            <person name="Lee S.Y."/>
            <person name="Hwang C.Y."/>
        </authorList>
    </citation>
    <scope>NUCLEOTIDE SEQUENCE [LARGE SCALE GENOMIC DNA]</scope>
    <source>
        <strain evidence="5 6">HL-DH14</strain>
    </source>
</reference>
<evidence type="ECO:0000313" key="5">
    <source>
        <dbReference type="EMBL" id="WNH10820.1"/>
    </source>
</evidence>